<dbReference type="EMBL" id="KN828267">
    <property type="protein sequence ID" value="KIK75212.1"/>
    <property type="molecule type" value="Genomic_DNA"/>
</dbReference>
<gene>
    <name evidence="1" type="ORF">PAXRUDRAFT_173458</name>
</gene>
<sequence>MSATSIAQTVYLTIEYIDTKTALLQPLVITINFSGPVPQHLIATPNNIPIKVSISLLEDYCKILAPSVCAKVCSTYEPGHVDQFIDVGVWVHHPTPDTPITNLLIPFLPLPQTFDPTITRHWDWNTALQAVS</sequence>
<dbReference type="InParanoid" id="A0A0D0BUV6"/>
<dbReference type="OrthoDB" id="3169660at2759"/>
<dbReference type="Proteomes" id="UP000054538">
    <property type="component" value="Unassembled WGS sequence"/>
</dbReference>
<dbReference type="AlphaFoldDB" id="A0A0D0BUV6"/>
<organism evidence="1 2">
    <name type="scientific">Paxillus rubicundulus Ve08.2h10</name>
    <dbReference type="NCBI Taxonomy" id="930991"/>
    <lineage>
        <taxon>Eukaryota</taxon>
        <taxon>Fungi</taxon>
        <taxon>Dikarya</taxon>
        <taxon>Basidiomycota</taxon>
        <taxon>Agaricomycotina</taxon>
        <taxon>Agaricomycetes</taxon>
        <taxon>Agaricomycetidae</taxon>
        <taxon>Boletales</taxon>
        <taxon>Paxilineae</taxon>
        <taxon>Paxillaceae</taxon>
        <taxon>Paxillus</taxon>
    </lineage>
</organism>
<accession>A0A0D0BUV6</accession>
<protein>
    <submittedName>
        <fullName evidence="1">Uncharacterized protein</fullName>
    </submittedName>
</protein>
<evidence type="ECO:0000313" key="1">
    <source>
        <dbReference type="EMBL" id="KIK75212.1"/>
    </source>
</evidence>
<name>A0A0D0BUV6_9AGAM</name>
<proteinExistence type="predicted"/>
<keyword evidence="2" id="KW-1185">Reference proteome</keyword>
<reference evidence="2" key="2">
    <citation type="submission" date="2015-01" db="EMBL/GenBank/DDBJ databases">
        <title>Evolutionary Origins and Diversification of the Mycorrhizal Mutualists.</title>
        <authorList>
            <consortium name="DOE Joint Genome Institute"/>
            <consortium name="Mycorrhizal Genomics Consortium"/>
            <person name="Kohler A."/>
            <person name="Kuo A."/>
            <person name="Nagy L.G."/>
            <person name="Floudas D."/>
            <person name="Copeland A."/>
            <person name="Barry K.W."/>
            <person name="Cichocki N."/>
            <person name="Veneault-Fourrey C."/>
            <person name="LaButti K."/>
            <person name="Lindquist E.A."/>
            <person name="Lipzen A."/>
            <person name="Lundell T."/>
            <person name="Morin E."/>
            <person name="Murat C."/>
            <person name="Riley R."/>
            <person name="Ohm R."/>
            <person name="Sun H."/>
            <person name="Tunlid A."/>
            <person name="Henrissat B."/>
            <person name="Grigoriev I.V."/>
            <person name="Hibbett D.S."/>
            <person name="Martin F."/>
        </authorList>
    </citation>
    <scope>NUCLEOTIDE SEQUENCE [LARGE SCALE GENOMIC DNA]</scope>
    <source>
        <strain evidence="2">Ve08.2h10</strain>
    </source>
</reference>
<reference evidence="1 2" key="1">
    <citation type="submission" date="2014-04" db="EMBL/GenBank/DDBJ databases">
        <authorList>
            <consortium name="DOE Joint Genome Institute"/>
            <person name="Kuo A."/>
            <person name="Kohler A."/>
            <person name="Jargeat P."/>
            <person name="Nagy L.G."/>
            <person name="Floudas D."/>
            <person name="Copeland A."/>
            <person name="Barry K.W."/>
            <person name="Cichocki N."/>
            <person name="Veneault-Fourrey C."/>
            <person name="LaButti K."/>
            <person name="Lindquist E.A."/>
            <person name="Lipzen A."/>
            <person name="Lundell T."/>
            <person name="Morin E."/>
            <person name="Murat C."/>
            <person name="Sun H."/>
            <person name="Tunlid A."/>
            <person name="Henrissat B."/>
            <person name="Grigoriev I.V."/>
            <person name="Hibbett D.S."/>
            <person name="Martin F."/>
            <person name="Nordberg H.P."/>
            <person name="Cantor M.N."/>
            <person name="Hua S.X."/>
        </authorList>
    </citation>
    <scope>NUCLEOTIDE SEQUENCE [LARGE SCALE GENOMIC DNA]</scope>
    <source>
        <strain evidence="1 2">Ve08.2h10</strain>
    </source>
</reference>
<evidence type="ECO:0000313" key="2">
    <source>
        <dbReference type="Proteomes" id="UP000054538"/>
    </source>
</evidence>
<dbReference type="HOGENOM" id="CLU_107692_2_0_1"/>